<sequence length="302" mass="34804">MTQHFFEHPILNSPYGYPARHWELVDGQPTNKILETRRRSELITPVPQPKKRRQKRGQKEMVFDEGKGLSTEEQQYNPTPIINEIRSYVDSWRNLPNPNEWQVTPETARLLQHWRHHPFQSQRPFFCQVEAIETAIWLTEVAPKIGKRAEKFWAHIEGANAQANPELLRLALKLATGAGKTTVMAMLIAWQTVNAVRHPGSKHFSRGFLIIAPGITIRDRLRVLMPNDPDSYYKSRELVPSDMIADIDRAKIVITNYHAFKLRERMEVSKGDPTPLNAATNKETNGCIQGDRECRENDIAQK</sequence>
<dbReference type="AlphaFoldDB" id="A0A239Q1Z7"/>
<dbReference type="GO" id="GO:0003677">
    <property type="term" value="F:DNA binding"/>
    <property type="evidence" value="ECO:0007669"/>
    <property type="project" value="InterPro"/>
</dbReference>
<evidence type="ECO:0000313" key="3">
    <source>
        <dbReference type="EMBL" id="SNT75977.1"/>
    </source>
</evidence>
<evidence type="ECO:0000313" key="4">
    <source>
        <dbReference type="Proteomes" id="UP000198346"/>
    </source>
</evidence>
<dbReference type="InterPro" id="IPR027417">
    <property type="entry name" value="P-loop_NTPase"/>
</dbReference>
<accession>A0A239Q1Z7</accession>
<dbReference type="Pfam" id="PF04851">
    <property type="entry name" value="ResIII"/>
    <property type="match status" value="1"/>
</dbReference>
<organism evidence="3 4">
    <name type="scientific">Amphiplicatus metriothermophilus</name>
    <dbReference type="NCBI Taxonomy" id="1519374"/>
    <lineage>
        <taxon>Bacteria</taxon>
        <taxon>Pseudomonadati</taxon>
        <taxon>Pseudomonadota</taxon>
        <taxon>Alphaproteobacteria</taxon>
        <taxon>Parvularculales</taxon>
        <taxon>Parvularculaceae</taxon>
        <taxon>Amphiplicatus</taxon>
    </lineage>
</organism>
<name>A0A239Q1Z7_9PROT</name>
<reference evidence="3 4" key="1">
    <citation type="submission" date="2017-07" db="EMBL/GenBank/DDBJ databases">
        <authorList>
            <person name="Sun Z.S."/>
            <person name="Albrecht U."/>
            <person name="Echele G."/>
            <person name="Lee C.C."/>
        </authorList>
    </citation>
    <scope>NUCLEOTIDE SEQUENCE [LARGE SCALE GENOMIC DNA]</scope>
    <source>
        <strain evidence="3 4">CGMCC 1.12710</strain>
    </source>
</reference>
<dbReference type="InterPro" id="IPR006935">
    <property type="entry name" value="Helicase/UvrB_N"/>
</dbReference>
<dbReference type="GO" id="GO:0005524">
    <property type="term" value="F:ATP binding"/>
    <property type="evidence" value="ECO:0007669"/>
    <property type="project" value="InterPro"/>
</dbReference>
<evidence type="ECO:0000256" key="1">
    <source>
        <dbReference type="SAM" id="MobiDB-lite"/>
    </source>
</evidence>
<dbReference type="Proteomes" id="UP000198346">
    <property type="component" value="Unassembled WGS sequence"/>
</dbReference>
<keyword evidence="4" id="KW-1185">Reference proteome</keyword>
<proteinExistence type="predicted"/>
<dbReference type="GO" id="GO:0016787">
    <property type="term" value="F:hydrolase activity"/>
    <property type="evidence" value="ECO:0007669"/>
    <property type="project" value="InterPro"/>
</dbReference>
<evidence type="ECO:0000259" key="2">
    <source>
        <dbReference type="Pfam" id="PF04851"/>
    </source>
</evidence>
<feature type="domain" description="Helicase/UvrB N-terminal" evidence="2">
    <location>
        <begin position="153"/>
        <end position="264"/>
    </location>
</feature>
<gene>
    <name evidence="3" type="ORF">SAMN06297382_3002</name>
</gene>
<dbReference type="RefSeq" id="WP_200815415.1">
    <property type="nucleotide sequence ID" value="NZ_FZQA01000013.1"/>
</dbReference>
<feature type="region of interest" description="Disordered" evidence="1">
    <location>
        <begin position="33"/>
        <end position="61"/>
    </location>
</feature>
<dbReference type="EMBL" id="FZQA01000013">
    <property type="protein sequence ID" value="SNT75977.1"/>
    <property type="molecule type" value="Genomic_DNA"/>
</dbReference>
<protein>
    <submittedName>
        <fullName evidence="3">Type III restriction enzyme, res subunit</fullName>
    </submittedName>
</protein>
<feature type="non-terminal residue" evidence="3">
    <location>
        <position position="302"/>
    </location>
</feature>
<dbReference type="SUPFAM" id="SSF52540">
    <property type="entry name" value="P-loop containing nucleoside triphosphate hydrolases"/>
    <property type="match status" value="1"/>
</dbReference>